<feature type="region of interest" description="Disordered" evidence="1">
    <location>
        <begin position="1"/>
        <end position="68"/>
    </location>
</feature>
<proteinExistence type="predicted"/>
<name>A0A2T7PTQ9_POMCA</name>
<dbReference type="AlphaFoldDB" id="A0A2T7PTQ9"/>
<feature type="compositionally biased region" description="Basic and acidic residues" evidence="1">
    <location>
        <begin position="16"/>
        <end position="27"/>
    </location>
</feature>
<evidence type="ECO:0000256" key="1">
    <source>
        <dbReference type="SAM" id="MobiDB-lite"/>
    </source>
</evidence>
<gene>
    <name evidence="2" type="ORF">C0Q70_03757</name>
</gene>
<dbReference type="Proteomes" id="UP000245119">
    <property type="component" value="Linkage Group LG2"/>
</dbReference>
<keyword evidence="3" id="KW-1185">Reference proteome</keyword>
<protein>
    <submittedName>
        <fullName evidence="2">Uncharacterized protein</fullName>
    </submittedName>
</protein>
<evidence type="ECO:0000313" key="3">
    <source>
        <dbReference type="Proteomes" id="UP000245119"/>
    </source>
</evidence>
<comment type="caution">
    <text evidence="2">The sequence shown here is derived from an EMBL/GenBank/DDBJ whole genome shotgun (WGS) entry which is preliminary data.</text>
</comment>
<evidence type="ECO:0000313" key="2">
    <source>
        <dbReference type="EMBL" id="PVD36767.1"/>
    </source>
</evidence>
<dbReference type="EMBL" id="PZQS01000002">
    <property type="protein sequence ID" value="PVD36767.1"/>
    <property type="molecule type" value="Genomic_DNA"/>
</dbReference>
<reference evidence="2 3" key="1">
    <citation type="submission" date="2018-04" db="EMBL/GenBank/DDBJ databases">
        <title>The genome of golden apple snail Pomacea canaliculata provides insight into stress tolerance and invasive adaptation.</title>
        <authorList>
            <person name="Liu C."/>
            <person name="Liu B."/>
            <person name="Ren Y."/>
            <person name="Zhang Y."/>
            <person name="Wang H."/>
            <person name="Li S."/>
            <person name="Jiang F."/>
            <person name="Yin L."/>
            <person name="Zhang G."/>
            <person name="Qian W."/>
            <person name="Fan W."/>
        </authorList>
    </citation>
    <scope>NUCLEOTIDE SEQUENCE [LARGE SCALE GENOMIC DNA]</scope>
    <source>
        <strain evidence="2">SZHN2017</strain>
        <tissue evidence="2">Muscle</tissue>
    </source>
</reference>
<accession>A0A2T7PTQ9</accession>
<feature type="compositionally biased region" description="Basic and acidic residues" evidence="1">
    <location>
        <begin position="54"/>
        <end position="67"/>
    </location>
</feature>
<organism evidence="2 3">
    <name type="scientific">Pomacea canaliculata</name>
    <name type="common">Golden apple snail</name>
    <dbReference type="NCBI Taxonomy" id="400727"/>
    <lineage>
        <taxon>Eukaryota</taxon>
        <taxon>Metazoa</taxon>
        <taxon>Spiralia</taxon>
        <taxon>Lophotrochozoa</taxon>
        <taxon>Mollusca</taxon>
        <taxon>Gastropoda</taxon>
        <taxon>Caenogastropoda</taxon>
        <taxon>Architaenioglossa</taxon>
        <taxon>Ampullarioidea</taxon>
        <taxon>Ampullariidae</taxon>
        <taxon>Pomacea</taxon>
    </lineage>
</organism>
<sequence>MQHRHHSQDSTALDAHSYRSFEQQRERKRERKRKMQQTAQLTLSVQPMAAQNGREGERHGRQCREEAEQAEWSPELRLPQIILFSEFAQVRAVLASLEFQEILHLSLEGAGSHHCALRTSLVSHVSARASDVLTGEGQEKRRMGGGAREKMECLMVVVVVKMAGFRKGPSLQALQASHLFFSRPLHHPPEPASIGNLSQ</sequence>